<protein>
    <submittedName>
        <fullName evidence="3">Uncharacterized protein</fullName>
    </submittedName>
</protein>
<feature type="compositionally biased region" description="Basic and acidic residues" evidence="2">
    <location>
        <begin position="269"/>
        <end position="288"/>
    </location>
</feature>
<feature type="region of interest" description="Disordered" evidence="2">
    <location>
        <begin position="269"/>
        <end position="289"/>
    </location>
</feature>
<keyword evidence="1" id="KW-0175">Coiled coil</keyword>
<evidence type="ECO:0000256" key="2">
    <source>
        <dbReference type="SAM" id="MobiDB-lite"/>
    </source>
</evidence>
<dbReference type="Proteomes" id="UP000287033">
    <property type="component" value="Unassembled WGS sequence"/>
</dbReference>
<dbReference type="GO" id="GO:0051988">
    <property type="term" value="P:regulation of attachment of spindle microtubules to kinetochore"/>
    <property type="evidence" value="ECO:0007669"/>
    <property type="project" value="InterPro"/>
</dbReference>
<feature type="coiled-coil region" evidence="1">
    <location>
        <begin position="942"/>
        <end position="1001"/>
    </location>
</feature>
<comment type="caution">
    <text evidence="3">The sequence shown here is derived from an EMBL/GenBank/DDBJ whole genome shotgun (WGS) entry which is preliminary data.</text>
</comment>
<feature type="region of interest" description="Disordered" evidence="2">
    <location>
        <begin position="856"/>
        <end position="877"/>
    </location>
</feature>
<feature type="compositionally biased region" description="Basic and acidic residues" evidence="2">
    <location>
        <begin position="859"/>
        <end position="877"/>
    </location>
</feature>
<evidence type="ECO:0000256" key="1">
    <source>
        <dbReference type="SAM" id="Coils"/>
    </source>
</evidence>
<evidence type="ECO:0000313" key="4">
    <source>
        <dbReference type="Proteomes" id="UP000287033"/>
    </source>
</evidence>
<dbReference type="GO" id="GO:0051301">
    <property type="term" value="P:cell division"/>
    <property type="evidence" value="ECO:0007669"/>
    <property type="project" value="InterPro"/>
</dbReference>
<keyword evidence="4" id="KW-1185">Reference proteome</keyword>
<organism evidence="3 4">
    <name type="scientific">Chiloscyllium punctatum</name>
    <name type="common">Brownbanded bambooshark</name>
    <name type="synonym">Hemiscyllium punctatum</name>
    <dbReference type="NCBI Taxonomy" id="137246"/>
    <lineage>
        <taxon>Eukaryota</taxon>
        <taxon>Metazoa</taxon>
        <taxon>Chordata</taxon>
        <taxon>Craniata</taxon>
        <taxon>Vertebrata</taxon>
        <taxon>Chondrichthyes</taxon>
        <taxon>Elasmobranchii</taxon>
        <taxon>Galeomorphii</taxon>
        <taxon>Galeoidea</taxon>
        <taxon>Orectolobiformes</taxon>
        <taxon>Hemiscylliidae</taxon>
        <taxon>Chiloscyllium</taxon>
    </lineage>
</organism>
<gene>
    <name evidence="3" type="ORF">chiPu_0019404</name>
</gene>
<dbReference type="AlphaFoldDB" id="A0A401RRS6"/>
<feature type="coiled-coil region" evidence="1">
    <location>
        <begin position="1118"/>
        <end position="1145"/>
    </location>
</feature>
<dbReference type="OrthoDB" id="5972338at2759"/>
<dbReference type="PANTHER" id="PTHR15347:SF1">
    <property type="entry name" value="SPERM-ASSOCIATED ANTIGEN 5"/>
    <property type="match status" value="1"/>
</dbReference>
<dbReference type="PANTHER" id="PTHR15347">
    <property type="entry name" value="SPERM-ASSOCIATED ANTIGEN 5"/>
    <property type="match status" value="1"/>
</dbReference>
<dbReference type="OMA" id="MEEREMS"/>
<evidence type="ECO:0000313" key="3">
    <source>
        <dbReference type="EMBL" id="GCC20836.1"/>
    </source>
</evidence>
<accession>A0A401RRS6</accession>
<feature type="coiled-coil region" evidence="1">
    <location>
        <begin position="570"/>
        <end position="730"/>
    </location>
</feature>
<reference evidence="3 4" key="1">
    <citation type="journal article" date="2018" name="Nat. Ecol. Evol.">
        <title>Shark genomes provide insights into elasmobranch evolution and the origin of vertebrates.</title>
        <authorList>
            <person name="Hara Y"/>
            <person name="Yamaguchi K"/>
            <person name="Onimaru K"/>
            <person name="Kadota M"/>
            <person name="Koyanagi M"/>
            <person name="Keeley SD"/>
            <person name="Tatsumi K"/>
            <person name="Tanaka K"/>
            <person name="Motone F"/>
            <person name="Kageyama Y"/>
            <person name="Nozu R"/>
            <person name="Adachi N"/>
            <person name="Nishimura O"/>
            <person name="Nakagawa R"/>
            <person name="Tanegashima C"/>
            <person name="Kiyatake I"/>
            <person name="Matsumoto R"/>
            <person name="Murakumo K"/>
            <person name="Nishida K"/>
            <person name="Terakita A"/>
            <person name="Kuratani S"/>
            <person name="Sato K"/>
            <person name="Hyodo S Kuraku.S."/>
        </authorList>
    </citation>
    <scope>NUCLEOTIDE SEQUENCE [LARGE SCALE GENOMIC DNA]</scope>
</reference>
<feature type="coiled-coil region" evidence="1">
    <location>
        <begin position="769"/>
        <end position="828"/>
    </location>
</feature>
<name>A0A401RRS6_CHIPU</name>
<sequence length="1171" mass="130310">MLALRLVSLETTDRRGQAKFYIDDGLPGLKLVYEDPGQNIFVEEDRVCVPQARALTPLIHTAEPGLDSPVPEIMLIEAKDPTPARRHEEAITCVVRKEEPVKTEAKQEPKLSLSDTAITSGLAPGGSSTLIETVAGPNLGPSVAEGNSLSSRLEMAGQPEVPQGDCPPVLTGNSCTILPEVEGDEGLGEDLLGNLTTVHGLSAPLGTGTVGVGMLSCSDLGQLKDVVRFGELKRDGEEVGSWKMEAKQDEGVSEEVGQGDELVVRPVEREGEEVRPGKGEEEEVRPAEGEVEMVRPVVDACQEVGRVEMGTSPIPAPEPCALMCLIHTGTMQTPINTWRLLAEGLDRSRITYQEVSTAVTPVGTECASTCVTPVNLAEKAINTSASEGASTEMMDSAVLTDSLLWNFSREALESVPREDLERRLETSLLINEVLSGQLKDLSKSKNLGLWAGPADQRDTFTQTDSSQTPEVEDHYRSLYLQHASRVQELEQTLEQCLQLHSAICNSRKQQNLLIVEVEECLAGADGAYEDMKNTRLTVQEQLKGARNLARQSTVQLQAMTRVTAKALEEKTVLKKTADEAEWKMVNMQQELEQTAYELHGALDKVKRLECENLQLKSGLEILTSQLAKVEEERDKLMKDNSKYFVELATTEASLKLSEAALAERAEKLQTCEAQNKELSDTLTANVKSLEEATDKLKQEKEALELSEAEVTRLTKALALKDEELQELSDTRAEAALIADYNKFMEQELKVSREHLLEMEGQLSEHVRLLHDRNLQCEELRAKCEECQRNLDTVKEDARGMLLEMGQQMNQATVEISALKAQIQEVIKSAGATIKNWHQNHPVAVAKTNQLLPGNQAQEETAKEVKESAKASEEHHEGPLCNIRSDQSAFAPISSTMLNSPERNKVAPLDIESCPGLNSCEGIITPKKLETEDTLLPTVAELRESTQKLLEVIQLRVKDLQEEISTMREQRRATFSKNWSELSSLQNKVLTLETENRRLNRDLQVHVKTNSELKNAVSLQDETILEFNKQMETNLKEHTEFLAMKEEVTGLKRQLQRSECETETCREELTKLQTSGGVLNTNWLEEKVELHYQVRKLREAYVQKDIDMQELKVKMYNHKTILEENYQKAEAELAKLDDLIEHVRLVSSREMVVNDGNAIIGFEAGRVVVQKT</sequence>
<proteinExistence type="predicted"/>
<dbReference type="EMBL" id="BEZZ01001968">
    <property type="protein sequence ID" value="GCC20836.1"/>
    <property type="molecule type" value="Genomic_DNA"/>
</dbReference>
<dbReference type="STRING" id="137246.A0A401RRS6"/>
<dbReference type="InterPro" id="IPR028728">
    <property type="entry name" value="Astrin"/>
</dbReference>